<feature type="non-terminal residue" evidence="2">
    <location>
        <position position="1"/>
    </location>
</feature>
<dbReference type="Proteomes" id="UP000275408">
    <property type="component" value="Unassembled WGS sequence"/>
</dbReference>
<reference evidence="2 3" key="1">
    <citation type="journal article" date="2018" name="Sci. Rep.">
        <title>Comparative analysis of the Pocillopora damicornis genome highlights role of immune system in coral evolution.</title>
        <authorList>
            <person name="Cunning R."/>
            <person name="Bay R.A."/>
            <person name="Gillette P."/>
            <person name="Baker A.C."/>
            <person name="Traylor-Knowles N."/>
        </authorList>
    </citation>
    <scope>NUCLEOTIDE SEQUENCE [LARGE SCALE GENOMIC DNA]</scope>
    <source>
        <strain evidence="2">RSMAS</strain>
        <tissue evidence="2">Whole animal</tissue>
    </source>
</reference>
<dbReference type="AlphaFoldDB" id="A0A3M6TL99"/>
<evidence type="ECO:0000256" key="1">
    <source>
        <dbReference type="SAM" id="MobiDB-lite"/>
    </source>
</evidence>
<name>A0A3M6TL99_POCDA</name>
<comment type="caution">
    <text evidence="2">The sequence shown here is derived from an EMBL/GenBank/DDBJ whole genome shotgun (WGS) entry which is preliminary data.</text>
</comment>
<accession>A0A3M6TL99</accession>
<sequence length="87" mass="9837">SHLKDEKETSAYLKLTKELMLTDEDANSSEKEGGWVSRPPQILKLDKKSHRAESSVNKSQQRTNSKLGKETDKEPPVGTHKWAFNEG</sequence>
<proteinExistence type="predicted"/>
<feature type="region of interest" description="Disordered" evidence="1">
    <location>
        <begin position="1"/>
        <end position="87"/>
    </location>
</feature>
<feature type="compositionally biased region" description="Polar residues" evidence="1">
    <location>
        <begin position="54"/>
        <end position="66"/>
    </location>
</feature>
<organism evidence="2 3">
    <name type="scientific">Pocillopora damicornis</name>
    <name type="common">Cauliflower coral</name>
    <name type="synonym">Millepora damicornis</name>
    <dbReference type="NCBI Taxonomy" id="46731"/>
    <lineage>
        <taxon>Eukaryota</taxon>
        <taxon>Metazoa</taxon>
        <taxon>Cnidaria</taxon>
        <taxon>Anthozoa</taxon>
        <taxon>Hexacorallia</taxon>
        <taxon>Scleractinia</taxon>
        <taxon>Astrocoeniina</taxon>
        <taxon>Pocilloporidae</taxon>
        <taxon>Pocillopora</taxon>
    </lineage>
</organism>
<gene>
    <name evidence="2" type="ORF">pdam_00024718</name>
</gene>
<evidence type="ECO:0000313" key="3">
    <source>
        <dbReference type="Proteomes" id="UP000275408"/>
    </source>
</evidence>
<evidence type="ECO:0000313" key="2">
    <source>
        <dbReference type="EMBL" id="RMX42183.1"/>
    </source>
</evidence>
<protein>
    <submittedName>
        <fullName evidence="2">Uncharacterized protein</fullName>
    </submittedName>
</protein>
<dbReference type="EMBL" id="RCHS01003420">
    <property type="protein sequence ID" value="RMX42183.1"/>
    <property type="molecule type" value="Genomic_DNA"/>
</dbReference>
<keyword evidence="3" id="KW-1185">Reference proteome</keyword>